<dbReference type="Gene3D" id="3.30.70.790">
    <property type="entry name" value="UreE, C-terminal domain"/>
    <property type="match status" value="1"/>
</dbReference>
<name>A0A0S3PSF8_9BRAD</name>
<dbReference type="GO" id="GO:0016151">
    <property type="term" value="F:nickel cation binding"/>
    <property type="evidence" value="ECO:0007669"/>
    <property type="project" value="UniProtKB-UniRule"/>
</dbReference>
<dbReference type="CDD" id="cd00571">
    <property type="entry name" value="UreE"/>
    <property type="match status" value="1"/>
</dbReference>
<dbReference type="InterPro" id="IPR002395">
    <property type="entry name" value="Kininogen"/>
</dbReference>
<evidence type="ECO:0000313" key="9">
    <source>
        <dbReference type="Proteomes" id="UP000236884"/>
    </source>
</evidence>
<dbReference type="OrthoDB" id="9802215at2"/>
<dbReference type="HAMAP" id="MF_00822">
    <property type="entry name" value="UreE"/>
    <property type="match status" value="1"/>
</dbReference>
<evidence type="ECO:0000256" key="6">
    <source>
        <dbReference type="SAM" id="MobiDB-lite"/>
    </source>
</evidence>
<dbReference type="Gene3D" id="2.60.260.20">
    <property type="entry name" value="Urease metallochaperone UreE, N-terminal domain"/>
    <property type="match status" value="1"/>
</dbReference>
<dbReference type="InterPro" id="IPR036118">
    <property type="entry name" value="UreE_N_sf"/>
</dbReference>
<dbReference type="InterPro" id="IPR012406">
    <property type="entry name" value="UreE"/>
</dbReference>
<gene>
    <name evidence="8" type="primary">ureE1</name>
    <name evidence="5" type="synonym">ureE</name>
    <name evidence="8" type="ORF">GJW-30_1_01363</name>
</gene>
<dbReference type="GO" id="GO:0006457">
    <property type="term" value="P:protein folding"/>
    <property type="evidence" value="ECO:0007669"/>
    <property type="project" value="InterPro"/>
</dbReference>
<evidence type="ECO:0000313" key="8">
    <source>
        <dbReference type="EMBL" id="BAT58836.1"/>
    </source>
</evidence>
<dbReference type="SUPFAM" id="SSF69737">
    <property type="entry name" value="Urease metallochaperone UreE, C-terminal domain"/>
    <property type="match status" value="1"/>
</dbReference>
<dbReference type="RefSeq" id="WP_096353363.1">
    <property type="nucleotide sequence ID" value="NZ_AP014946.1"/>
</dbReference>
<keyword evidence="4 5" id="KW-0143">Chaperone</keyword>
<evidence type="ECO:0000256" key="1">
    <source>
        <dbReference type="ARBA" id="ARBA00004496"/>
    </source>
</evidence>
<proteinExistence type="inferred from homology"/>
<feature type="domain" description="UreE urease accessory N-terminal" evidence="7">
    <location>
        <begin position="5"/>
        <end position="69"/>
    </location>
</feature>
<comment type="subcellular location">
    <subcellularLocation>
        <location evidence="1 5">Cytoplasm</location>
    </subcellularLocation>
</comment>
<organism evidence="8 9">
    <name type="scientific">Variibacter gotjawalensis</name>
    <dbReference type="NCBI Taxonomy" id="1333996"/>
    <lineage>
        <taxon>Bacteria</taxon>
        <taxon>Pseudomonadati</taxon>
        <taxon>Pseudomonadota</taxon>
        <taxon>Alphaproteobacteria</taxon>
        <taxon>Hyphomicrobiales</taxon>
        <taxon>Nitrobacteraceae</taxon>
        <taxon>Variibacter</taxon>
    </lineage>
</organism>
<dbReference type="InterPro" id="IPR004029">
    <property type="entry name" value="UreE_N"/>
</dbReference>
<protein>
    <recommendedName>
        <fullName evidence="5">Urease accessory protein UreE</fullName>
    </recommendedName>
</protein>
<keyword evidence="3 5" id="KW-0533">Nickel</keyword>
<dbReference type="SMART" id="SM00988">
    <property type="entry name" value="UreE_N"/>
    <property type="match status" value="1"/>
</dbReference>
<feature type="region of interest" description="Disordered" evidence="6">
    <location>
        <begin position="146"/>
        <end position="220"/>
    </location>
</feature>
<dbReference type="Pfam" id="PF02814">
    <property type="entry name" value="UreE_N"/>
    <property type="match status" value="1"/>
</dbReference>
<dbReference type="Pfam" id="PF05194">
    <property type="entry name" value="UreE_C"/>
    <property type="match status" value="1"/>
</dbReference>
<comment type="function">
    <text evidence="5">Involved in urease metallocenter assembly. Binds nickel. Probably functions as a nickel donor during metallocenter assembly.</text>
</comment>
<feature type="compositionally biased region" description="Basic and acidic residues" evidence="6">
    <location>
        <begin position="189"/>
        <end position="208"/>
    </location>
</feature>
<feature type="compositionally biased region" description="Basic residues" evidence="6">
    <location>
        <begin position="151"/>
        <end position="171"/>
    </location>
</feature>
<feature type="compositionally biased region" description="Basic residues" evidence="6">
    <location>
        <begin position="209"/>
        <end position="220"/>
    </location>
</feature>
<evidence type="ECO:0000256" key="3">
    <source>
        <dbReference type="ARBA" id="ARBA00022596"/>
    </source>
</evidence>
<dbReference type="GO" id="GO:0051082">
    <property type="term" value="F:unfolded protein binding"/>
    <property type="evidence" value="ECO:0007669"/>
    <property type="project" value="UniProtKB-UniRule"/>
</dbReference>
<evidence type="ECO:0000256" key="2">
    <source>
        <dbReference type="ARBA" id="ARBA00022490"/>
    </source>
</evidence>
<dbReference type="KEGG" id="vgo:GJW-30_1_01363"/>
<keyword evidence="9" id="KW-1185">Reference proteome</keyword>
<dbReference type="GO" id="GO:0065003">
    <property type="term" value="P:protein-containing complex assembly"/>
    <property type="evidence" value="ECO:0007669"/>
    <property type="project" value="InterPro"/>
</dbReference>
<dbReference type="Proteomes" id="UP000236884">
    <property type="component" value="Chromosome"/>
</dbReference>
<sequence length="220" mass="24087">MSRPRAFAVKPAGKLAQEPFDFVELPHDGRYRRRITMRTEGDLVFLLDLEEAVHLRHGDGLVLDDGRIIGVVAADEPVAEITASDAHHLTRLAWHIGNRHVPAQILADRIRIAPDPIIEEMARGLGGTVESLLAQFDPEGGAYEAAEAHGHAHAHSAHSHSHSHAHAHSHSHSHDHGQDRSHVHGPGCGHDHVHDENCGHGHAHDHAHDHAHHHGHAHKS</sequence>
<evidence type="ECO:0000256" key="5">
    <source>
        <dbReference type="HAMAP-Rule" id="MF_00822"/>
    </source>
</evidence>
<dbReference type="GO" id="GO:0019627">
    <property type="term" value="P:urea metabolic process"/>
    <property type="evidence" value="ECO:0007669"/>
    <property type="project" value="InterPro"/>
</dbReference>
<dbReference type="PRINTS" id="PR00334">
    <property type="entry name" value="KININOGEN"/>
</dbReference>
<evidence type="ECO:0000259" key="7">
    <source>
        <dbReference type="SMART" id="SM00988"/>
    </source>
</evidence>
<keyword evidence="2 5" id="KW-0963">Cytoplasm</keyword>
<reference evidence="8 9" key="1">
    <citation type="submission" date="2015-08" db="EMBL/GenBank/DDBJ databases">
        <title>Investigation of the bacterial diversity of lava forest soil.</title>
        <authorList>
            <person name="Lee J.S."/>
        </authorList>
    </citation>
    <scope>NUCLEOTIDE SEQUENCE [LARGE SCALE GENOMIC DNA]</scope>
    <source>
        <strain evidence="8 9">GJW-30</strain>
    </source>
</reference>
<accession>A0A0S3PSF8</accession>
<dbReference type="GO" id="GO:0005737">
    <property type="term" value="C:cytoplasm"/>
    <property type="evidence" value="ECO:0007669"/>
    <property type="project" value="UniProtKB-SubCell"/>
</dbReference>
<comment type="similarity">
    <text evidence="5">Belongs to the UreE family.</text>
</comment>
<feature type="compositionally biased region" description="Basic and acidic residues" evidence="6">
    <location>
        <begin position="172"/>
        <end position="182"/>
    </location>
</feature>
<dbReference type="EMBL" id="AP014946">
    <property type="protein sequence ID" value="BAT58836.1"/>
    <property type="molecule type" value="Genomic_DNA"/>
</dbReference>
<evidence type="ECO:0000256" key="4">
    <source>
        <dbReference type="ARBA" id="ARBA00023186"/>
    </source>
</evidence>
<dbReference type="AlphaFoldDB" id="A0A0S3PSF8"/>
<dbReference type="InterPro" id="IPR007864">
    <property type="entry name" value="UreE_C_dom"/>
</dbReference>
<dbReference type="SUPFAM" id="SSF69287">
    <property type="entry name" value="Urease metallochaperone UreE, N-terminal domain"/>
    <property type="match status" value="1"/>
</dbReference>